<dbReference type="InterPro" id="IPR000515">
    <property type="entry name" value="MetI-like"/>
</dbReference>
<evidence type="ECO:0000256" key="3">
    <source>
        <dbReference type="ARBA" id="ARBA00022475"/>
    </source>
</evidence>
<dbReference type="InterPro" id="IPR035906">
    <property type="entry name" value="MetI-like_sf"/>
</dbReference>
<dbReference type="GO" id="GO:0055085">
    <property type="term" value="P:transmembrane transport"/>
    <property type="evidence" value="ECO:0007669"/>
    <property type="project" value="InterPro"/>
</dbReference>
<evidence type="ECO:0000256" key="6">
    <source>
        <dbReference type="ARBA" id="ARBA00023136"/>
    </source>
</evidence>
<evidence type="ECO:0000256" key="5">
    <source>
        <dbReference type="ARBA" id="ARBA00022989"/>
    </source>
</evidence>
<dbReference type="Pfam" id="PF00528">
    <property type="entry name" value="BPD_transp_1"/>
    <property type="match status" value="1"/>
</dbReference>
<comment type="caution">
    <text evidence="9">The sequence shown here is derived from an EMBL/GenBank/DDBJ whole genome shotgun (WGS) entry which is preliminary data.</text>
</comment>
<dbReference type="GO" id="GO:0005886">
    <property type="term" value="C:plasma membrane"/>
    <property type="evidence" value="ECO:0007669"/>
    <property type="project" value="UniProtKB-SubCell"/>
</dbReference>
<name>A0A936YWD0_9HYPH</name>
<feature type="transmembrane region" description="Helical" evidence="7">
    <location>
        <begin position="196"/>
        <end position="217"/>
    </location>
</feature>
<feature type="transmembrane region" description="Helical" evidence="7">
    <location>
        <begin position="12"/>
        <end position="33"/>
    </location>
</feature>
<feature type="domain" description="ABC transmembrane type-1" evidence="8">
    <location>
        <begin position="71"/>
        <end position="260"/>
    </location>
</feature>
<dbReference type="CDD" id="cd06261">
    <property type="entry name" value="TM_PBP2"/>
    <property type="match status" value="1"/>
</dbReference>
<protein>
    <submittedName>
        <fullName evidence="9">ABC transporter permease</fullName>
    </submittedName>
</protein>
<proteinExistence type="inferred from homology"/>
<keyword evidence="10" id="KW-1185">Reference proteome</keyword>
<keyword evidence="5 7" id="KW-1133">Transmembrane helix</keyword>
<feature type="transmembrane region" description="Helical" evidence="7">
    <location>
        <begin position="237"/>
        <end position="260"/>
    </location>
</feature>
<accession>A0A936YWD0</accession>
<evidence type="ECO:0000256" key="1">
    <source>
        <dbReference type="ARBA" id="ARBA00004651"/>
    </source>
</evidence>
<dbReference type="InterPro" id="IPR050366">
    <property type="entry name" value="BP-dependent_transpt_permease"/>
</dbReference>
<keyword evidence="2 7" id="KW-0813">Transport</keyword>
<gene>
    <name evidence="9" type="ORF">JJB09_25930</name>
</gene>
<reference evidence="9" key="1">
    <citation type="submission" date="2021-01" db="EMBL/GenBank/DDBJ databases">
        <title>Rhizobium sp. strain KVB221 16S ribosomal RNA gene Genome sequencing and assembly.</title>
        <authorList>
            <person name="Kang M."/>
        </authorList>
    </citation>
    <scope>NUCLEOTIDE SEQUENCE</scope>
    <source>
        <strain evidence="9">KVB221</strain>
    </source>
</reference>
<evidence type="ECO:0000256" key="2">
    <source>
        <dbReference type="ARBA" id="ARBA00022448"/>
    </source>
</evidence>
<dbReference type="PANTHER" id="PTHR43386">
    <property type="entry name" value="OLIGOPEPTIDE TRANSPORT SYSTEM PERMEASE PROTEIN APPC"/>
    <property type="match status" value="1"/>
</dbReference>
<evidence type="ECO:0000256" key="7">
    <source>
        <dbReference type="RuleBase" id="RU363032"/>
    </source>
</evidence>
<feature type="transmembrane region" description="Helical" evidence="7">
    <location>
        <begin position="120"/>
        <end position="144"/>
    </location>
</feature>
<dbReference type="Gene3D" id="1.10.3720.10">
    <property type="entry name" value="MetI-like"/>
    <property type="match status" value="1"/>
</dbReference>
<keyword evidence="6 7" id="KW-0472">Membrane</keyword>
<dbReference type="PROSITE" id="PS50928">
    <property type="entry name" value="ABC_TM1"/>
    <property type="match status" value="1"/>
</dbReference>
<dbReference type="AlphaFoldDB" id="A0A936YWD0"/>
<dbReference type="PANTHER" id="PTHR43386:SF25">
    <property type="entry name" value="PEPTIDE ABC TRANSPORTER PERMEASE PROTEIN"/>
    <property type="match status" value="1"/>
</dbReference>
<sequence length="274" mass="29807">MRLFGHKMSLRAQIGLLIVTLNVLIAVFVPVLAPYSESEIVGNAWSPASAQHWLGLDNLGRDVLSRLLYGARLSIGLSLIITTLSFSMGVFTGFAAAVLGKWADVALSRIVDLLLSMPALIFAMVVLSVMGTDLIVLIVTISILDATRIFRVSRALAMNIASLEYVEAAHMRGEGLWWIVRREILPNSLPPLVAEFGLRFCFTFLFISALSFLGLGIQPPFADWGSMVKDYSQLIMLGVPAVFYPAGAIALLTIGINLLVDWLVSTQTQVNRGA</sequence>
<comment type="similarity">
    <text evidence="7">Belongs to the binding-protein-dependent transport system permease family.</text>
</comment>
<keyword evidence="4 7" id="KW-0812">Transmembrane</keyword>
<evidence type="ECO:0000259" key="8">
    <source>
        <dbReference type="PROSITE" id="PS50928"/>
    </source>
</evidence>
<evidence type="ECO:0000256" key="4">
    <source>
        <dbReference type="ARBA" id="ARBA00022692"/>
    </source>
</evidence>
<feature type="transmembrane region" description="Helical" evidence="7">
    <location>
        <begin position="75"/>
        <end position="99"/>
    </location>
</feature>
<comment type="subcellular location">
    <subcellularLocation>
        <location evidence="1 7">Cell membrane</location>
        <topology evidence="1 7">Multi-pass membrane protein</topology>
    </subcellularLocation>
</comment>
<dbReference type="SUPFAM" id="SSF161098">
    <property type="entry name" value="MetI-like"/>
    <property type="match status" value="1"/>
</dbReference>
<dbReference type="EMBL" id="JAEQNC010000025">
    <property type="protein sequence ID" value="MBL0375451.1"/>
    <property type="molecule type" value="Genomic_DNA"/>
</dbReference>
<evidence type="ECO:0000313" key="9">
    <source>
        <dbReference type="EMBL" id="MBL0375451.1"/>
    </source>
</evidence>
<evidence type="ECO:0000313" key="10">
    <source>
        <dbReference type="Proteomes" id="UP000633219"/>
    </source>
</evidence>
<keyword evidence="3" id="KW-1003">Cell membrane</keyword>
<organism evidence="9 10">
    <name type="scientific">Rhizobium setariae</name>
    <dbReference type="NCBI Taxonomy" id="2801340"/>
    <lineage>
        <taxon>Bacteria</taxon>
        <taxon>Pseudomonadati</taxon>
        <taxon>Pseudomonadota</taxon>
        <taxon>Alphaproteobacteria</taxon>
        <taxon>Hyphomicrobiales</taxon>
        <taxon>Rhizobiaceae</taxon>
        <taxon>Rhizobium/Agrobacterium group</taxon>
        <taxon>Rhizobium</taxon>
    </lineage>
</organism>
<dbReference type="Proteomes" id="UP000633219">
    <property type="component" value="Unassembled WGS sequence"/>
</dbReference>